<dbReference type="Pfam" id="PF12631">
    <property type="entry name" value="MnmE_helical"/>
    <property type="match status" value="1"/>
</dbReference>
<evidence type="ECO:0000256" key="5">
    <source>
        <dbReference type="SAM" id="MobiDB-lite"/>
    </source>
</evidence>
<dbReference type="InterPro" id="IPR018948">
    <property type="entry name" value="GTP-bd_TrmE_N"/>
</dbReference>
<evidence type="ECO:0000313" key="9">
    <source>
        <dbReference type="EMBL" id="KAF6028119.1"/>
    </source>
</evidence>
<dbReference type="Gene3D" id="3.30.1360.120">
    <property type="entry name" value="Probable tRNA modification gtpase trme, domain 1"/>
    <property type="match status" value="1"/>
</dbReference>
<dbReference type="InterPro" id="IPR027266">
    <property type="entry name" value="TrmE/GcvT-like"/>
</dbReference>
<dbReference type="InterPro" id="IPR027417">
    <property type="entry name" value="P-loop_NTPase"/>
</dbReference>
<dbReference type="EMBL" id="VXIV02001989">
    <property type="protein sequence ID" value="KAF6028119.1"/>
    <property type="molecule type" value="Genomic_DNA"/>
</dbReference>
<dbReference type="Gene3D" id="1.20.120.430">
    <property type="entry name" value="tRNA modification GTPase MnmE domain 2"/>
    <property type="match status" value="1"/>
</dbReference>
<keyword evidence="4" id="KW-0342">GTP-binding</keyword>
<dbReference type="OrthoDB" id="188276at2759"/>
<dbReference type="InterPro" id="IPR031168">
    <property type="entry name" value="G_TrmE"/>
</dbReference>
<evidence type="ECO:0000313" key="10">
    <source>
        <dbReference type="Proteomes" id="UP000593567"/>
    </source>
</evidence>
<dbReference type="GO" id="GO:0005739">
    <property type="term" value="C:mitochondrion"/>
    <property type="evidence" value="ECO:0007669"/>
    <property type="project" value="TreeGrafter"/>
</dbReference>
<keyword evidence="2" id="KW-0819">tRNA processing</keyword>
<dbReference type="GO" id="GO:0030488">
    <property type="term" value="P:tRNA methylation"/>
    <property type="evidence" value="ECO:0007669"/>
    <property type="project" value="TreeGrafter"/>
</dbReference>
<dbReference type="PANTHER" id="PTHR42714">
    <property type="entry name" value="TRNA MODIFICATION GTPASE GTPBP3"/>
    <property type="match status" value="1"/>
</dbReference>
<organism evidence="9 10">
    <name type="scientific">Bugula neritina</name>
    <name type="common">Brown bryozoan</name>
    <name type="synonym">Sertularia neritina</name>
    <dbReference type="NCBI Taxonomy" id="10212"/>
    <lineage>
        <taxon>Eukaryota</taxon>
        <taxon>Metazoa</taxon>
        <taxon>Spiralia</taxon>
        <taxon>Lophotrochozoa</taxon>
        <taxon>Bryozoa</taxon>
        <taxon>Gymnolaemata</taxon>
        <taxon>Cheilostomatida</taxon>
        <taxon>Flustrina</taxon>
        <taxon>Buguloidea</taxon>
        <taxon>Bugulidae</taxon>
        <taxon>Bugula</taxon>
    </lineage>
</organism>
<dbReference type="GO" id="GO:0003924">
    <property type="term" value="F:GTPase activity"/>
    <property type="evidence" value="ECO:0007669"/>
    <property type="project" value="InterPro"/>
</dbReference>
<evidence type="ECO:0000259" key="6">
    <source>
        <dbReference type="Pfam" id="PF01926"/>
    </source>
</evidence>
<feature type="domain" description="GTP-binding protein TrmE N-terminal" evidence="7">
    <location>
        <begin position="9"/>
        <end position="88"/>
    </location>
</feature>
<dbReference type="GO" id="GO:0005525">
    <property type="term" value="F:GTP binding"/>
    <property type="evidence" value="ECO:0007669"/>
    <property type="project" value="UniProtKB-KW"/>
</dbReference>
<dbReference type="GO" id="GO:0002098">
    <property type="term" value="P:tRNA wobble uridine modification"/>
    <property type="evidence" value="ECO:0007669"/>
    <property type="project" value="TreeGrafter"/>
</dbReference>
<dbReference type="Pfam" id="PF01926">
    <property type="entry name" value="MMR_HSR1"/>
    <property type="match status" value="1"/>
</dbReference>
<comment type="caution">
    <text evidence="9">The sequence shown here is derived from an EMBL/GenBank/DDBJ whole genome shotgun (WGS) entry which is preliminary data.</text>
</comment>
<feature type="region of interest" description="Disordered" evidence="5">
    <location>
        <begin position="341"/>
        <end position="362"/>
    </location>
</feature>
<sequence length="521" mass="57143">MGAFTCPPKPRTATLRTILDNKSKERLDSGLILWFPSPQSFTGEDCLELHVHGGVAVVSAVLTSLGKFPSTRQAEPGEFTKRSFLNGKLDITEVEGLADVIHSETEVQRKQAYRQMTGELSALYNNWRDIMIRSCAHVEAYIDFSEEENIEDDVISTVMTSIADLISQLESYLTDGRRGERLRDGVHVAVLGRPNVGKSSLMNYLTKRPVAIVSDVEGTTRDLIESTLDINGYPVVVVDTAGLRETGDKVEKEGVARAISRSELCDLLIIMVDISEDNSSDSILTLIGQQVHQLLDQHFQAERDLKDKSLLIVVNKVDKLDSPALQSLTCRTRGAEAISDSKNISDSSAKGRTTSPSSVQDVDSTESGILKVDVLGSPVPVVFTSLTHSIGLHHFLAELTQLLAALCADPTSECLSVTQARHRTHLDNCLDFLREAIESLDTDVVVAAENLRLASGEIGRITGRISTEDILDVIFKEFCIGKQNSFKAVNLVINNIKLATIKLKKGQKYCDDDNNLLCITC</sequence>
<dbReference type="NCBIfam" id="TIGR00231">
    <property type="entry name" value="small_GTP"/>
    <property type="match status" value="1"/>
</dbReference>
<gene>
    <name evidence="9" type="ORF">EB796_013579</name>
</gene>
<dbReference type="NCBIfam" id="NF003661">
    <property type="entry name" value="PRK05291.1-3"/>
    <property type="match status" value="1"/>
</dbReference>
<dbReference type="Gene3D" id="3.40.50.300">
    <property type="entry name" value="P-loop containing nucleotide triphosphate hydrolases"/>
    <property type="match status" value="1"/>
</dbReference>
<dbReference type="InterPro" id="IPR027368">
    <property type="entry name" value="MnmE_dom2"/>
</dbReference>
<accession>A0A7J7JP57</accession>
<name>A0A7J7JP57_BUGNE</name>
<dbReference type="CDD" id="cd04164">
    <property type="entry name" value="trmE"/>
    <property type="match status" value="1"/>
</dbReference>
<dbReference type="PRINTS" id="PR00326">
    <property type="entry name" value="GTP1OBG"/>
</dbReference>
<dbReference type="InterPro" id="IPR025867">
    <property type="entry name" value="MnmE_helical"/>
</dbReference>
<keyword evidence="3" id="KW-0547">Nucleotide-binding</keyword>
<feature type="domain" description="MnmE helical" evidence="8">
    <location>
        <begin position="92"/>
        <end position="479"/>
    </location>
</feature>
<feature type="domain" description="G" evidence="6">
    <location>
        <begin position="187"/>
        <end position="316"/>
    </location>
</feature>
<dbReference type="SUPFAM" id="SSF116878">
    <property type="entry name" value="TrmE connector domain"/>
    <property type="match status" value="1"/>
</dbReference>
<proteinExistence type="inferred from homology"/>
<dbReference type="HAMAP" id="MF_00379">
    <property type="entry name" value="GTPase_MnmE"/>
    <property type="match status" value="1"/>
</dbReference>
<dbReference type="Proteomes" id="UP000593567">
    <property type="component" value="Unassembled WGS sequence"/>
</dbReference>
<reference evidence="9" key="1">
    <citation type="submission" date="2020-06" db="EMBL/GenBank/DDBJ databases">
        <title>Draft genome of Bugula neritina, a colonial animal packing powerful symbionts and potential medicines.</title>
        <authorList>
            <person name="Rayko M."/>
        </authorList>
    </citation>
    <scope>NUCLEOTIDE SEQUENCE [LARGE SCALE GENOMIC DNA]</scope>
    <source>
        <strain evidence="9">Kwan_BN1</strain>
    </source>
</reference>
<evidence type="ECO:0000256" key="4">
    <source>
        <dbReference type="ARBA" id="ARBA00023134"/>
    </source>
</evidence>
<dbReference type="PANTHER" id="PTHR42714:SF2">
    <property type="entry name" value="TRNA MODIFICATION GTPASE GTPBP3, MITOCHONDRIAL"/>
    <property type="match status" value="1"/>
</dbReference>
<keyword evidence="10" id="KW-1185">Reference proteome</keyword>
<comment type="similarity">
    <text evidence="1">Belongs to the TRAFAC class TrmE-Era-EngA-EngB-Septin-like GTPase superfamily. TrmE GTPase family.</text>
</comment>
<dbReference type="CDD" id="cd14858">
    <property type="entry name" value="TrmE_N"/>
    <property type="match status" value="1"/>
</dbReference>
<evidence type="ECO:0000256" key="2">
    <source>
        <dbReference type="ARBA" id="ARBA00022694"/>
    </source>
</evidence>
<dbReference type="AlphaFoldDB" id="A0A7J7JP57"/>
<dbReference type="InterPro" id="IPR004520">
    <property type="entry name" value="GTPase_MnmE"/>
</dbReference>
<dbReference type="InterPro" id="IPR006073">
    <property type="entry name" value="GTP-bd"/>
</dbReference>
<dbReference type="SUPFAM" id="SSF52540">
    <property type="entry name" value="P-loop containing nucleoside triphosphate hydrolases"/>
    <property type="match status" value="1"/>
</dbReference>
<protein>
    <submittedName>
        <fullName evidence="9">GTPBP3</fullName>
    </submittedName>
</protein>
<evidence type="ECO:0000259" key="7">
    <source>
        <dbReference type="Pfam" id="PF10396"/>
    </source>
</evidence>
<evidence type="ECO:0000256" key="3">
    <source>
        <dbReference type="ARBA" id="ARBA00022741"/>
    </source>
</evidence>
<dbReference type="Pfam" id="PF10396">
    <property type="entry name" value="TrmE_N"/>
    <property type="match status" value="1"/>
</dbReference>
<dbReference type="InterPro" id="IPR005225">
    <property type="entry name" value="Small_GTP-bd"/>
</dbReference>
<evidence type="ECO:0000259" key="8">
    <source>
        <dbReference type="Pfam" id="PF12631"/>
    </source>
</evidence>
<evidence type="ECO:0000256" key="1">
    <source>
        <dbReference type="ARBA" id="ARBA00011043"/>
    </source>
</evidence>